<reference evidence="3 6" key="1">
    <citation type="journal article" date="2017" name="Emerg. Infect. Dis.">
        <title>Carbapenemase VCC-1-Producing Vibrio cholerae in Coastal Waters of Germany.</title>
        <authorList>
            <person name="Hammerl J.A."/>
            <person name="Jackel C."/>
            <person name="Bortolaia V."/>
            <person name="Schwartz K."/>
            <person name="Bier N."/>
            <person name="Hendriksen R.S."/>
            <person name="Guerra B."/>
            <person name="Strauch E."/>
        </authorList>
    </citation>
    <scope>NUCLEOTIDE SEQUENCE [LARGE SCALE GENOMIC DNA]</scope>
    <source>
        <strain evidence="3 6">VN-2825</strain>
    </source>
</reference>
<dbReference type="EMBL" id="VSGZ01000008">
    <property type="protein sequence ID" value="TXY93839.1"/>
    <property type="molecule type" value="Genomic_DNA"/>
</dbReference>
<feature type="signal peptide" evidence="1">
    <location>
        <begin position="1"/>
        <end position="18"/>
    </location>
</feature>
<dbReference type="EMBL" id="MCBA01000010">
    <property type="protein sequence ID" value="RGP91322.1"/>
    <property type="molecule type" value="Genomic_DNA"/>
</dbReference>
<feature type="chain" id="PRO_5042676906" evidence="1">
    <location>
        <begin position="19"/>
        <end position="138"/>
    </location>
</feature>
<protein>
    <submittedName>
        <fullName evidence="4">DUF1311 domain-containing protein</fullName>
    </submittedName>
</protein>
<gene>
    <name evidence="3" type="ORF">BC353_18705</name>
    <name evidence="4" type="ORF">FLM02_17705</name>
    <name evidence="5" type="ORF">FXE67_02825</name>
</gene>
<feature type="domain" description="Lysozyme inhibitor LprI-like N-terminal" evidence="2">
    <location>
        <begin position="25"/>
        <end position="116"/>
    </location>
</feature>
<comment type="caution">
    <text evidence="4">The sequence shown here is derived from an EMBL/GenBank/DDBJ whole genome shotgun (WGS) entry which is preliminary data.</text>
</comment>
<keyword evidence="1" id="KW-0732">Signal</keyword>
<evidence type="ECO:0000313" key="8">
    <source>
        <dbReference type="Proteomes" id="UP000323583"/>
    </source>
</evidence>
<dbReference type="Gene3D" id="1.20.1270.180">
    <property type="match status" value="1"/>
</dbReference>
<accession>A0A085T3I1</accession>
<dbReference type="EMBL" id="VIOS01000116">
    <property type="protein sequence ID" value="TQP09250.1"/>
    <property type="molecule type" value="Genomic_DNA"/>
</dbReference>
<evidence type="ECO:0000313" key="5">
    <source>
        <dbReference type="EMBL" id="TXY93839.1"/>
    </source>
</evidence>
<evidence type="ECO:0000313" key="7">
    <source>
        <dbReference type="Proteomes" id="UP000319979"/>
    </source>
</evidence>
<dbReference type="Proteomes" id="UP000319979">
    <property type="component" value="Unassembled WGS sequence"/>
</dbReference>
<reference evidence="4 7" key="3">
    <citation type="submission" date="2019-07" db="EMBL/GenBank/DDBJ databases">
        <title>Phenotypic and genotypic antimicrobial resistance traits of Vibrio cholerae non-O1/non-O139 isolated from a large Austrian lake frequently associated with cases of infection.</title>
        <authorList>
            <person name="Lepuschitz S."/>
            <person name="Baron S."/>
            <person name="Larvor E."/>
            <person name="Granier S."/>
            <person name="Pretzer C."/>
            <person name="Mach R.L."/>
            <person name="Farnleitner A.H."/>
            <person name="Ruppitsch W."/>
            <person name="Pleininger S."/>
            <person name="Indra A."/>
            <person name="Kirschner A.K.T."/>
        </authorList>
    </citation>
    <scope>NUCLEOTIDE SEQUENCE [LARGE SCALE GENOMIC DNA]</scope>
    <source>
        <strain evidence="4 7">A12JL36W90</strain>
    </source>
</reference>
<dbReference type="Proteomes" id="UP000266701">
    <property type="component" value="Unassembled WGS sequence"/>
</dbReference>
<evidence type="ECO:0000313" key="3">
    <source>
        <dbReference type="EMBL" id="RGP91322.1"/>
    </source>
</evidence>
<dbReference type="Pfam" id="PF07007">
    <property type="entry name" value="LprI"/>
    <property type="match status" value="1"/>
</dbReference>
<sequence>MKKWLLIMLASFSSVVSAENESLDCKNAMNTFEINQCASMALDSAQAELTKYLEASFEHNVNDPDLVSAIQVAQKDWQSYMSSHCNSVYTQWRDGSIRGVLAISCKTQLTRQRTHEIWKNFLTYMDSTAPVLPEPSME</sequence>
<dbReference type="InterPro" id="IPR009739">
    <property type="entry name" value="LprI-like_N"/>
</dbReference>
<name>A0A085T3I1_VIBCL</name>
<reference evidence="5 8" key="2">
    <citation type="submission" date="2019-06" db="EMBL/GenBank/DDBJ databases">
        <title>Vibrio cholerae phylogeny based on whole-genome sequencing reveals genetic diversity and population strucutre.</title>
        <authorList>
            <person name="Zhiqiu Y."/>
            <person name="Bin L."/>
            <person name="Lingyan J."/>
        </authorList>
    </citation>
    <scope>NUCLEOTIDE SEQUENCE [LARGE SCALE GENOMIC DNA]</scope>
    <source>
        <strain evidence="5 8">N2768</strain>
    </source>
</reference>
<organism evidence="4 7">
    <name type="scientific">Vibrio cholerae</name>
    <dbReference type="NCBI Taxonomy" id="666"/>
    <lineage>
        <taxon>Bacteria</taxon>
        <taxon>Pseudomonadati</taxon>
        <taxon>Pseudomonadota</taxon>
        <taxon>Gammaproteobacteria</taxon>
        <taxon>Vibrionales</taxon>
        <taxon>Vibrionaceae</taxon>
        <taxon>Vibrio</taxon>
    </lineage>
</organism>
<evidence type="ECO:0000259" key="2">
    <source>
        <dbReference type="Pfam" id="PF07007"/>
    </source>
</evidence>
<dbReference type="RefSeq" id="WP_019830302.1">
    <property type="nucleotide sequence ID" value="NZ_BAABUI010000033.1"/>
</dbReference>
<evidence type="ECO:0000313" key="4">
    <source>
        <dbReference type="EMBL" id="TQP09250.1"/>
    </source>
</evidence>
<proteinExistence type="predicted"/>
<evidence type="ECO:0000256" key="1">
    <source>
        <dbReference type="SAM" id="SignalP"/>
    </source>
</evidence>
<evidence type="ECO:0000313" key="6">
    <source>
        <dbReference type="Proteomes" id="UP000266701"/>
    </source>
</evidence>
<dbReference type="AlphaFoldDB" id="A0A085T3I1"/>
<dbReference type="Proteomes" id="UP000323583">
    <property type="component" value="Unassembled WGS sequence"/>
</dbReference>